<dbReference type="InterPro" id="IPR047589">
    <property type="entry name" value="DUF11_rpt"/>
</dbReference>
<dbReference type="EMBL" id="JBHSDH010000013">
    <property type="protein sequence ID" value="MFC4292720.1"/>
    <property type="molecule type" value="Genomic_DNA"/>
</dbReference>
<proteinExistence type="predicted"/>
<feature type="domain" description="DUF11" evidence="2">
    <location>
        <begin position="541"/>
        <end position="642"/>
    </location>
</feature>
<organism evidence="3 4">
    <name type="scientific">Sphingorhabdus arenilitoris</name>
    <dbReference type="NCBI Taxonomy" id="1490041"/>
    <lineage>
        <taxon>Bacteria</taxon>
        <taxon>Pseudomonadati</taxon>
        <taxon>Pseudomonadota</taxon>
        <taxon>Alphaproteobacteria</taxon>
        <taxon>Sphingomonadales</taxon>
        <taxon>Sphingomonadaceae</taxon>
        <taxon>Sphingorhabdus</taxon>
    </lineage>
</organism>
<sequence>MLRRHPLRAVCVLLLTVLFALPFVPASADLRAPGWWDPDGIAAGSDWHYRVPVTLPANASVNSTAKVNVDFASLMTQLGISGSFDVNSVRVVRPGGSLVTVQEYTDTLFNDATDATGNNRGEVKWIVQDGGAQTYYIYFDITQNGAKPVNPQSPINANFERATTGQASPTGWTGSAVAGYDAQARPNETVTVSDQTTVATNGNANSGSFSYLLGARSAVDGNGADRATLTRTFTVPATNPGNITVRWKPQGWDSAANGATQYDFIRIDIVGTSTSELVGPTAGNYATRPFSPNFRVGAQSATQSGYGPYNGWDNTSTGTHTQGMTVAQGSEPWWTYSQSLAGFEGQTVTLRFRTTHVATFRSWFLVDDIEWSVVNGTLGIAEAYGVAGTIAASVAPGEILSVSASVDANPTAATLPVTASILNNSGAVVASGIRLYNDGTHGDAVAGDAIWTNNGTDPANPTYTIPLATPASSGWTLRIFAKDASSSTSGAANNGLVRRNGAPTAQTEANYWNIDDRNFDVAGASLSTTKISQVLSDGVSAANPKAVPGALVRYCITIFNSGPSAATSISLTDAIPANLTYVAGSMASGASCGAASTAEDDNATGTDESDPIGASFSGSAITATNTTLASGASMALTFNVTVN</sequence>
<feature type="signal peptide" evidence="1">
    <location>
        <begin position="1"/>
        <end position="28"/>
    </location>
</feature>
<protein>
    <recommendedName>
        <fullName evidence="2">DUF11 domain-containing protein</fullName>
    </recommendedName>
</protein>
<comment type="caution">
    <text evidence="3">The sequence shown here is derived from an EMBL/GenBank/DDBJ whole genome shotgun (WGS) entry which is preliminary data.</text>
</comment>
<dbReference type="Pfam" id="PF01345">
    <property type="entry name" value="DUF11"/>
    <property type="match status" value="1"/>
</dbReference>
<dbReference type="InterPro" id="IPR001434">
    <property type="entry name" value="OmcB-like_DUF11"/>
</dbReference>
<name>A0ABV8RJQ5_9SPHN</name>
<accession>A0ABV8RJQ5</accession>
<keyword evidence="4" id="KW-1185">Reference proteome</keyword>
<gene>
    <name evidence="3" type="ORF">ACFOWX_09875</name>
</gene>
<dbReference type="NCBIfam" id="TIGR01451">
    <property type="entry name" value="B_ant_repeat"/>
    <property type="match status" value="1"/>
</dbReference>
<evidence type="ECO:0000256" key="1">
    <source>
        <dbReference type="SAM" id="SignalP"/>
    </source>
</evidence>
<keyword evidence="1" id="KW-0732">Signal</keyword>
<dbReference type="Proteomes" id="UP001595887">
    <property type="component" value="Unassembled WGS sequence"/>
</dbReference>
<reference evidence="4" key="1">
    <citation type="journal article" date="2019" name="Int. J. Syst. Evol. Microbiol.">
        <title>The Global Catalogue of Microorganisms (GCM) 10K type strain sequencing project: providing services to taxonomists for standard genome sequencing and annotation.</title>
        <authorList>
            <consortium name="The Broad Institute Genomics Platform"/>
            <consortium name="The Broad Institute Genome Sequencing Center for Infectious Disease"/>
            <person name="Wu L."/>
            <person name="Ma J."/>
        </authorList>
    </citation>
    <scope>NUCLEOTIDE SEQUENCE [LARGE SCALE GENOMIC DNA]</scope>
    <source>
        <strain evidence="4">CECT 8531</strain>
    </source>
</reference>
<feature type="chain" id="PRO_5045731061" description="DUF11 domain-containing protein" evidence="1">
    <location>
        <begin position="29"/>
        <end position="643"/>
    </location>
</feature>
<evidence type="ECO:0000313" key="4">
    <source>
        <dbReference type="Proteomes" id="UP001595887"/>
    </source>
</evidence>
<evidence type="ECO:0000313" key="3">
    <source>
        <dbReference type="EMBL" id="MFC4292720.1"/>
    </source>
</evidence>
<dbReference type="RefSeq" id="WP_381423639.1">
    <property type="nucleotide sequence ID" value="NZ_JBHSDH010000013.1"/>
</dbReference>
<evidence type="ECO:0000259" key="2">
    <source>
        <dbReference type="Pfam" id="PF01345"/>
    </source>
</evidence>